<sequence>MASPSPSPSPPLDGEDKHPTTVDGGDEPNRSLSSPSPSPPSFSFKRFDIVSDYSDHHYADSNLFPNCIGSDVSKKIMREWKILERNLPESIFVRAYEERIDLLRAVIVGPSGTPYHDGLFFFDLAFTSDYPITPPMVYYHSYGLRLNPNLYEDGYVCLSLINTWDGKEEERWNPSISTVLQILISIQALVLNEKPYFNEPELEEEEADDQGEIYSDAYNKEVYLLCCEMMMRLMKNPVKNYEEFVRNYFGEKGERILAACEAYSDGRVRVGRYNENEKENNNINNNNNNNGETCKRGDVSAIFKALMEKTHRDLHAAFLHFCTSS</sequence>
<name>A0A1S3C8W9_CUCME</name>
<feature type="compositionally biased region" description="Pro residues" evidence="3">
    <location>
        <begin position="1"/>
        <end position="11"/>
    </location>
</feature>
<dbReference type="Proteomes" id="UP001652600">
    <property type="component" value="Chromosome 11"/>
</dbReference>
<evidence type="ECO:0000313" key="5">
    <source>
        <dbReference type="Proteomes" id="UP001652600"/>
    </source>
</evidence>
<dbReference type="Gramene" id="MELO3C021264.2.1">
    <property type="protein sequence ID" value="MELO3C021264.2.1"/>
    <property type="gene ID" value="MELO3C021264.2"/>
</dbReference>
<dbReference type="KEGG" id="cmo:103497784"/>
<dbReference type="SMART" id="SM00212">
    <property type="entry name" value="UBCc"/>
    <property type="match status" value="1"/>
</dbReference>
<dbReference type="RefSeq" id="XP_008458344.2">
    <property type="nucleotide sequence ID" value="XM_008460122.3"/>
</dbReference>
<proteinExistence type="predicted"/>
<dbReference type="PANTHER" id="PTHR46116:SF19">
    <property type="entry name" value="UBIQUITIN-CONJUGATING ENZYME FAMILY PROTEIN"/>
    <property type="match status" value="1"/>
</dbReference>
<reference evidence="6" key="1">
    <citation type="submission" date="2025-08" db="UniProtKB">
        <authorList>
            <consortium name="RefSeq"/>
        </authorList>
    </citation>
    <scope>IDENTIFICATION</scope>
    <source>
        <tissue evidence="6">Stem</tissue>
    </source>
</reference>
<dbReference type="Gene3D" id="3.10.110.10">
    <property type="entry name" value="Ubiquitin Conjugating Enzyme"/>
    <property type="match status" value="1"/>
</dbReference>
<evidence type="ECO:0000256" key="2">
    <source>
        <dbReference type="ARBA" id="ARBA00022786"/>
    </source>
</evidence>
<dbReference type="CDD" id="cd23837">
    <property type="entry name" value="UBCc_UBE2O"/>
    <property type="match status" value="1"/>
</dbReference>
<gene>
    <name evidence="6" type="primary">LOC103497784</name>
</gene>
<evidence type="ECO:0000256" key="3">
    <source>
        <dbReference type="SAM" id="MobiDB-lite"/>
    </source>
</evidence>
<evidence type="ECO:0000256" key="1">
    <source>
        <dbReference type="ARBA" id="ARBA00022679"/>
    </source>
</evidence>
<evidence type="ECO:0000313" key="6">
    <source>
        <dbReference type="RefSeq" id="XP_008458344.2"/>
    </source>
</evidence>
<evidence type="ECO:0000259" key="4">
    <source>
        <dbReference type="PROSITE" id="PS50127"/>
    </source>
</evidence>
<keyword evidence="5" id="KW-1185">Reference proteome</keyword>
<keyword evidence="1" id="KW-0808">Transferase</keyword>
<dbReference type="InterPro" id="IPR016135">
    <property type="entry name" value="UBQ-conjugating_enzyme/RWD"/>
</dbReference>
<feature type="region of interest" description="Disordered" evidence="3">
    <location>
        <begin position="1"/>
        <end position="40"/>
    </location>
</feature>
<dbReference type="Pfam" id="PF00179">
    <property type="entry name" value="UQ_con"/>
    <property type="match status" value="1"/>
</dbReference>
<dbReference type="GO" id="GO:0061631">
    <property type="term" value="F:ubiquitin conjugating enzyme activity"/>
    <property type="evidence" value="ECO:0007669"/>
    <property type="project" value="TreeGrafter"/>
</dbReference>
<dbReference type="GeneID" id="103497784"/>
<dbReference type="InParanoid" id="A0A1S3C8W9"/>
<dbReference type="eggNOG" id="KOG0895">
    <property type="taxonomic scope" value="Eukaryota"/>
</dbReference>
<dbReference type="InterPro" id="IPR000608">
    <property type="entry name" value="UBC"/>
</dbReference>
<dbReference type="SUPFAM" id="SSF54495">
    <property type="entry name" value="UBC-like"/>
    <property type="match status" value="1"/>
</dbReference>
<dbReference type="PROSITE" id="PS50127">
    <property type="entry name" value="UBC_2"/>
    <property type="match status" value="1"/>
</dbReference>
<keyword evidence="2" id="KW-0833">Ubl conjugation pathway</keyword>
<organism evidence="5 6">
    <name type="scientific">Cucumis melo</name>
    <name type="common">Muskmelon</name>
    <dbReference type="NCBI Taxonomy" id="3656"/>
    <lineage>
        <taxon>Eukaryota</taxon>
        <taxon>Viridiplantae</taxon>
        <taxon>Streptophyta</taxon>
        <taxon>Embryophyta</taxon>
        <taxon>Tracheophyta</taxon>
        <taxon>Spermatophyta</taxon>
        <taxon>Magnoliopsida</taxon>
        <taxon>eudicotyledons</taxon>
        <taxon>Gunneridae</taxon>
        <taxon>Pentapetalae</taxon>
        <taxon>rosids</taxon>
        <taxon>fabids</taxon>
        <taxon>Cucurbitales</taxon>
        <taxon>Cucurbitaceae</taxon>
        <taxon>Benincaseae</taxon>
        <taxon>Cucumis</taxon>
    </lineage>
</organism>
<accession>A0A1S3C8W9</accession>
<dbReference type="PANTHER" id="PTHR46116">
    <property type="entry name" value="(E3-INDEPENDENT) E2 UBIQUITIN-CONJUGATING ENZYME"/>
    <property type="match status" value="1"/>
</dbReference>
<dbReference type="AlphaFoldDB" id="A0A1S3C8W9"/>
<feature type="domain" description="UBC core" evidence="4">
    <location>
        <begin position="71"/>
        <end position="231"/>
    </location>
</feature>
<protein>
    <submittedName>
        <fullName evidence="6">Ubiquitin-conjugating enzyme E2 39</fullName>
    </submittedName>
</protein>